<comment type="caution">
    <text evidence="2">The sequence shown here is derived from an EMBL/GenBank/DDBJ whole genome shotgun (WGS) entry which is preliminary data.</text>
</comment>
<reference evidence="2 3" key="1">
    <citation type="submission" date="2020-01" db="EMBL/GenBank/DDBJ databases">
        <title>Leptobacterium flavescens.</title>
        <authorList>
            <person name="Wang G."/>
        </authorList>
    </citation>
    <scope>NUCLEOTIDE SEQUENCE [LARGE SCALE GENOMIC DNA]</scope>
    <source>
        <strain evidence="2 3">KCTC 22160</strain>
    </source>
</reference>
<evidence type="ECO:0000259" key="1">
    <source>
        <dbReference type="Pfam" id="PF20274"/>
    </source>
</evidence>
<proteinExistence type="predicted"/>
<name>A0A6P0UMW2_9FLAO</name>
<protein>
    <recommendedName>
        <fullName evidence="1">Cyclic-phosphate processing Receiver domain-containing protein</fullName>
    </recommendedName>
</protein>
<gene>
    <name evidence="2" type="ORF">GWK08_14740</name>
</gene>
<feature type="domain" description="Cyclic-phosphate processing Receiver" evidence="1">
    <location>
        <begin position="3"/>
        <end position="104"/>
    </location>
</feature>
<dbReference type="InterPro" id="IPR046909">
    <property type="entry name" value="cREC_REC"/>
</dbReference>
<accession>A0A6P0UMW2</accession>
<dbReference type="EMBL" id="JAABOO010000003">
    <property type="protein sequence ID" value="NER14711.1"/>
    <property type="molecule type" value="Genomic_DNA"/>
</dbReference>
<evidence type="ECO:0000313" key="2">
    <source>
        <dbReference type="EMBL" id="NER14711.1"/>
    </source>
</evidence>
<dbReference type="Pfam" id="PF20274">
    <property type="entry name" value="cREC_REC"/>
    <property type="match status" value="1"/>
</dbReference>
<keyword evidence="3" id="KW-1185">Reference proteome</keyword>
<evidence type="ECO:0000313" key="3">
    <source>
        <dbReference type="Proteomes" id="UP000468581"/>
    </source>
</evidence>
<dbReference type="AlphaFoldDB" id="A0A6P0UMW2"/>
<dbReference type="RefSeq" id="WP_163607991.1">
    <property type="nucleotide sequence ID" value="NZ_JAABOO010000003.1"/>
</dbReference>
<dbReference type="Proteomes" id="UP000468581">
    <property type="component" value="Unassembled WGS sequence"/>
</dbReference>
<organism evidence="2 3">
    <name type="scientific">Leptobacterium flavescens</name>
    <dbReference type="NCBI Taxonomy" id="472055"/>
    <lineage>
        <taxon>Bacteria</taxon>
        <taxon>Pseudomonadati</taxon>
        <taxon>Bacteroidota</taxon>
        <taxon>Flavobacteriia</taxon>
        <taxon>Flavobacteriales</taxon>
        <taxon>Flavobacteriaceae</taxon>
        <taxon>Leptobacterium</taxon>
    </lineage>
</organism>
<sequence>MGYNLFLDDLRTVDMVYDKQMEDNFKVVRTCADFISCIQENGLPDFISFDNDLGLDANGTLAPDGYAAAKWLVFDSGLDLSGLRFRVHSANPVAAAQIQGLLDNYLKHLDQKGDS</sequence>